<accession>W4M3R7</accession>
<organism evidence="1 2">
    <name type="scientific">Candidatus Entotheonella gemina</name>
    <dbReference type="NCBI Taxonomy" id="1429439"/>
    <lineage>
        <taxon>Bacteria</taxon>
        <taxon>Pseudomonadati</taxon>
        <taxon>Nitrospinota/Tectimicrobiota group</taxon>
        <taxon>Candidatus Tectimicrobiota</taxon>
        <taxon>Candidatus Entotheonellia</taxon>
        <taxon>Candidatus Entotheonellales</taxon>
        <taxon>Candidatus Entotheonellaceae</taxon>
        <taxon>Candidatus Entotheonella</taxon>
    </lineage>
</organism>
<keyword evidence="2" id="KW-1185">Reference proteome</keyword>
<dbReference type="HOGENOM" id="CLU_3213842_0_0_7"/>
<sequence>MRQPLHGIALVDELPEVVYSLINAFAEPPAPIQAAPGQSGKQDG</sequence>
<name>W4M3R7_9BACT</name>
<proteinExistence type="predicted"/>
<dbReference type="EMBL" id="AZHX01001179">
    <property type="protein sequence ID" value="ETX04611.1"/>
    <property type="molecule type" value="Genomic_DNA"/>
</dbReference>
<gene>
    <name evidence="1" type="ORF">ETSY2_27815</name>
</gene>
<evidence type="ECO:0000313" key="2">
    <source>
        <dbReference type="Proteomes" id="UP000019140"/>
    </source>
</evidence>
<comment type="caution">
    <text evidence="1">The sequence shown here is derived from an EMBL/GenBank/DDBJ whole genome shotgun (WGS) entry which is preliminary data.</text>
</comment>
<evidence type="ECO:0000313" key="1">
    <source>
        <dbReference type="EMBL" id="ETX04611.1"/>
    </source>
</evidence>
<protein>
    <submittedName>
        <fullName evidence="1">Uncharacterized protein</fullName>
    </submittedName>
</protein>
<dbReference type="AlphaFoldDB" id="W4M3R7"/>
<dbReference type="Proteomes" id="UP000019140">
    <property type="component" value="Unassembled WGS sequence"/>
</dbReference>
<reference evidence="1 2" key="1">
    <citation type="journal article" date="2014" name="Nature">
        <title>An environmental bacterial taxon with a large and distinct metabolic repertoire.</title>
        <authorList>
            <person name="Wilson M.C."/>
            <person name="Mori T."/>
            <person name="Ruckert C."/>
            <person name="Uria A.R."/>
            <person name="Helf M.J."/>
            <person name="Takada K."/>
            <person name="Gernert C."/>
            <person name="Steffens U.A."/>
            <person name="Heycke N."/>
            <person name="Schmitt S."/>
            <person name="Rinke C."/>
            <person name="Helfrich E.J."/>
            <person name="Brachmann A.O."/>
            <person name="Gurgui C."/>
            <person name="Wakimoto T."/>
            <person name="Kracht M."/>
            <person name="Crusemann M."/>
            <person name="Hentschel U."/>
            <person name="Abe I."/>
            <person name="Matsunaga S."/>
            <person name="Kalinowski J."/>
            <person name="Takeyama H."/>
            <person name="Piel J."/>
        </authorList>
    </citation>
    <scope>NUCLEOTIDE SEQUENCE [LARGE SCALE GENOMIC DNA]</scope>
    <source>
        <strain evidence="2">TSY2</strain>
    </source>
</reference>